<dbReference type="GO" id="GO:0008652">
    <property type="term" value="P:amino acid biosynthetic process"/>
    <property type="evidence" value="ECO:0007669"/>
    <property type="project" value="UniProtKB-KW"/>
</dbReference>
<dbReference type="PANTHER" id="PTHR21087">
    <property type="entry name" value="SHIKIMATE KINASE"/>
    <property type="match status" value="1"/>
</dbReference>
<dbReference type="GO" id="GO:0005524">
    <property type="term" value="F:ATP binding"/>
    <property type="evidence" value="ECO:0007669"/>
    <property type="project" value="UniProtKB-UniRule"/>
</dbReference>
<evidence type="ECO:0000256" key="4">
    <source>
        <dbReference type="ARBA" id="ARBA00022777"/>
    </source>
</evidence>
<feature type="binding site" evidence="7">
    <location>
        <begin position="10"/>
        <end position="15"/>
    </location>
    <ligand>
        <name>ATP</name>
        <dbReference type="ChEBI" id="CHEBI:30616"/>
    </ligand>
</feature>
<keyword evidence="7" id="KW-0963">Cytoplasm</keyword>
<dbReference type="GO" id="GO:0000287">
    <property type="term" value="F:magnesium ion binding"/>
    <property type="evidence" value="ECO:0007669"/>
    <property type="project" value="UniProtKB-UniRule"/>
</dbReference>
<dbReference type="EMBL" id="AXUN02000035">
    <property type="protein sequence ID" value="ETA82241.1"/>
    <property type="molecule type" value="Genomic_DNA"/>
</dbReference>
<dbReference type="HAMAP" id="MF_00109">
    <property type="entry name" value="Shikimate_kinase"/>
    <property type="match status" value="1"/>
</dbReference>
<dbReference type="GO" id="GO:0009073">
    <property type="term" value="P:aromatic amino acid family biosynthetic process"/>
    <property type="evidence" value="ECO:0007669"/>
    <property type="project" value="UniProtKB-KW"/>
</dbReference>
<dbReference type="PRINTS" id="PR01100">
    <property type="entry name" value="SHIKIMTKNASE"/>
</dbReference>
<comment type="caution">
    <text evidence="8">The sequence shown here is derived from an EMBL/GenBank/DDBJ whole genome shotgun (WGS) entry which is preliminary data.</text>
</comment>
<feature type="binding site" evidence="7">
    <location>
        <position position="115"/>
    </location>
    <ligand>
        <name>ATP</name>
        <dbReference type="ChEBI" id="CHEBI:30616"/>
    </ligand>
</feature>
<dbReference type="Gene3D" id="3.40.50.300">
    <property type="entry name" value="P-loop containing nucleotide triphosphate hydrolases"/>
    <property type="match status" value="1"/>
</dbReference>
<dbReference type="CDD" id="cd00464">
    <property type="entry name" value="SK"/>
    <property type="match status" value="1"/>
</dbReference>
<dbReference type="Pfam" id="PF01202">
    <property type="entry name" value="SKI"/>
    <property type="match status" value="1"/>
</dbReference>
<gene>
    <name evidence="7" type="primary">aroK</name>
    <name evidence="8" type="ORF">T472_0202565</name>
</gene>
<dbReference type="PATRIC" id="fig|994573.3.peg.481"/>
<reference evidence="8 9" key="1">
    <citation type="journal article" date="2014" name="Genome Announc.">
        <title>Genome Sequence of Youngiibacter fragilis, the Type Strain of the Genus Youngiibacter.</title>
        <authorList>
            <person name="Wawrik C.B."/>
            <person name="Callaghan A.V."/>
            <person name="Stamps B.W."/>
            <person name="Wawrik B."/>
        </authorList>
    </citation>
    <scope>NUCLEOTIDE SEQUENCE [LARGE SCALE GENOMIC DNA]</scope>
    <source>
        <strain evidence="8 9">232.1</strain>
    </source>
</reference>
<dbReference type="OrthoDB" id="9800332at2"/>
<feature type="binding site" evidence="7">
    <location>
        <position position="14"/>
    </location>
    <ligand>
        <name>Mg(2+)</name>
        <dbReference type="ChEBI" id="CHEBI:18420"/>
    </ligand>
</feature>
<keyword evidence="1 7" id="KW-0028">Amino-acid biosynthesis</keyword>
<comment type="pathway">
    <text evidence="7">Metabolic intermediate biosynthesis; chorismate biosynthesis; chorismate from D-erythrose 4-phosphate and phosphoenolpyruvate: step 5/7.</text>
</comment>
<feature type="binding site" evidence="7">
    <location>
        <position position="56"/>
    </location>
    <ligand>
        <name>substrate</name>
    </ligand>
</feature>
<name>V7IAB4_9CLOT</name>
<evidence type="ECO:0000313" key="8">
    <source>
        <dbReference type="EMBL" id="ETA82241.1"/>
    </source>
</evidence>
<keyword evidence="5 7" id="KW-0067">ATP-binding</keyword>
<protein>
    <recommendedName>
        <fullName evidence="7">Shikimate kinase</fullName>
        <shortName evidence="7">SK</shortName>
        <ecNumber evidence="7">2.7.1.71</ecNumber>
    </recommendedName>
</protein>
<dbReference type="InterPro" id="IPR031322">
    <property type="entry name" value="Shikimate/glucono_kinase"/>
</dbReference>
<accession>V7IAB4</accession>
<dbReference type="SUPFAM" id="SSF52540">
    <property type="entry name" value="P-loop containing nucleoside triphosphate hydrolases"/>
    <property type="match status" value="1"/>
</dbReference>
<dbReference type="PANTHER" id="PTHR21087:SF16">
    <property type="entry name" value="SHIKIMATE KINASE 1, CHLOROPLASTIC"/>
    <property type="match status" value="1"/>
</dbReference>
<keyword evidence="6 7" id="KW-0057">Aromatic amino acid biosynthesis</keyword>
<organism evidence="8 9">
    <name type="scientific">Youngiibacter fragilis 232.1</name>
    <dbReference type="NCBI Taxonomy" id="994573"/>
    <lineage>
        <taxon>Bacteria</taxon>
        <taxon>Bacillati</taxon>
        <taxon>Bacillota</taxon>
        <taxon>Clostridia</taxon>
        <taxon>Eubacteriales</taxon>
        <taxon>Clostridiaceae</taxon>
        <taxon>Youngiibacter</taxon>
    </lineage>
</organism>
<dbReference type="AlphaFoldDB" id="V7IAB4"/>
<comment type="similarity">
    <text evidence="7">Belongs to the shikimate kinase family.</text>
</comment>
<comment type="subcellular location">
    <subcellularLocation>
        <location evidence="7">Cytoplasm</location>
    </subcellularLocation>
</comment>
<dbReference type="InterPro" id="IPR000623">
    <property type="entry name" value="Shikimate_kinase/TSH1"/>
</dbReference>
<keyword evidence="4 7" id="KW-0418">Kinase</keyword>
<dbReference type="UniPathway" id="UPA00053">
    <property type="reaction ID" value="UER00088"/>
</dbReference>
<comment type="catalytic activity">
    <reaction evidence="7">
        <text>shikimate + ATP = 3-phosphoshikimate + ADP + H(+)</text>
        <dbReference type="Rhea" id="RHEA:13121"/>
        <dbReference type="ChEBI" id="CHEBI:15378"/>
        <dbReference type="ChEBI" id="CHEBI:30616"/>
        <dbReference type="ChEBI" id="CHEBI:36208"/>
        <dbReference type="ChEBI" id="CHEBI:145989"/>
        <dbReference type="ChEBI" id="CHEBI:456216"/>
        <dbReference type="EC" id="2.7.1.71"/>
    </reaction>
</comment>
<evidence type="ECO:0000256" key="6">
    <source>
        <dbReference type="ARBA" id="ARBA00023141"/>
    </source>
</evidence>
<comment type="function">
    <text evidence="7">Catalyzes the specific phosphorylation of the 3-hydroxyl group of shikimic acid using ATP as a cosubstrate.</text>
</comment>
<comment type="cofactor">
    <cofactor evidence="7">
        <name>Mg(2+)</name>
        <dbReference type="ChEBI" id="CHEBI:18420"/>
    </cofactor>
    <text evidence="7">Binds 1 Mg(2+) ion per subunit.</text>
</comment>
<keyword evidence="7" id="KW-0479">Metal-binding</keyword>
<keyword evidence="3 7" id="KW-0547">Nucleotide-binding</keyword>
<evidence type="ECO:0000256" key="5">
    <source>
        <dbReference type="ARBA" id="ARBA00022840"/>
    </source>
</evidence>
<evidence type="ECO:0000256" key="1">
    <source>
        <dbReference type="ARBA" id="ARBA00022605"/>
    </source>
</evidence>
<keyword evidence="9" id="KW-1185">Reference proteome</keyword>
<evidence type="ECO:0000313" key="9">
    <source>
        <dbReference type="Proteomes" id="UP000017747"/>
    </source>
</evidence>
<feature type="binding site" evidence="7">
    <location>
        <position position="132"/>
    </location>
    <ligand>
        <name>substrate</name>
    </ligand>
</feature>
<dbReference type="GO" id="GO:0005829">
    <property type="term" value="C:cytosol"/>
    <property type="evidence" value="ECO:0007669"/>
    <property type="project" value="TreeGrafter"/>
</dbReference>
<feature type="binding site" evidence="7">
    <location>
        <position position="78"/>
    </location>
    <ligand>
        <name>substrate</name>
    </ligand>
</feature>
<dbReference type="InterPro" id="IPR027417">
    <property type="entry name" value="P-loop_NTPase"/>
</dbReference>
<dbReference type="EC" id="2.7.1.71" evidence="7"/>
<comment type="subunit">
    <text evidence="7">Monomer.</text>
</comment>
<dbReference type="Proteomes" id="UP000017747">
    <property type="component" value="Unassembled WGS sequence"/>
</dbReference>
<comment type="caution">
    <text evidence="7">Lacks conserved residue(s) required for the propagation of feature annotation.</text>
</comment>
<evidence type="ECO:0000256" key="2">
    <source>
        <dbReference type="ARBA" id="ARBA00022679"/>
    </source>
</evidence>
<keyword evidence="7" id="KW-0460">Magnesium</keyword>
<evidence type="ECO:0000256" key="3">
    <source>
        <dbReference type="ARBA" id="ARBA00022741"/>
    </source>
</evidence>
<feature type="binding site" evidence="7">
    <location>
        <position position="32"/>
    </location>
    <ligand>
        <name>substrate</name>
    </ligand>
</feature>
<proteinExistence type="inferred from homology"/>
<keyword evidence="2 7" id="KW-0808">Transferase</keyword>
<evidence type="ECO:0000256" key="7">
    <source>
        <dbReference type="HAMAP-Rule" id="MF_00109"/>
    </source>
</evidence>
<dbReference type="STRING" id="994573.T472_0202565"/>
<dbReference type="GO" id="GO:0009423">
    <property type="term" value="P:chorismate biosynthetic process"/>
    <property type="evidence" value="ECO:0007669"/>
    <property type="project" value="UniProtKB-UniRule"/>
</dbReference>
<dbReference type="RefSeq" id="WP_023383820.1">
    <property type="nucleotide sequence ID" value="NZ_AXUN02000035.1"/>
</dbReference>
<dbReference type="GO" id="GO:0004765">
    <property type="term" value="F:shikimate kinase activity"/>
    <property type="evidence" value="ECO:0007669"/>
    <property type="project" value="UniProtKB-UniRule"/>
</dbReference>
<sequence length="164" mass="18117">MNIILIGMPGSGKTTIGKRLADILGMDFRDLDCMIEEETGRSIPDIFRESGESHFRDIEESVCRKAASFENTVISTGGGAILRQGGMSLLKESGKVVFLDTPVDTILERTDFSGRPLLKDDAGRIRRLHEERISLYRLYADIVLDNAGSADETLKNAVNVLDRV</sequence>
<dbReference type="eggNOG" id="COG0703">
    <property type="taxonomic scope" value="Bacteria"/>
</dbReference>